<evidence type="ECO:0000256" key="1">
    <source>
        <dbReference type="PROSITE-ProRule" id="PRU01076"/>
    </source>
</evidence>
<dbReference type="SMART" id="SM00966">
    <property type="entry name" value="SpoVT_AbrB"/>
    <property type="match status" value="1"/>
</dbReference>
<organism evidence="3 4">
    <name type="scientific">Isachenkonia alkalipeptolytica</name>
    <dbReference type="NCBI Taxonomy" id="2565777"/>
    <lineage>
        <taxon>Bacteria</taxon>
        <taxon>Bacillati</taxon>
        <taxon>Bacillota</taxon>
        <taxon>Clostridia</taxon>
        <taxon>Eubacteriales</taxon>
        <taxon>Clostridiaceae</taxon>
        <taxon>Isachenkonia</taxon>
    </lineage>
</organism>
<sequence length="130" mass="14670">MALAKSNETDKPIEKRRITISSKRQITIPAKYYEALGLDKELECIYSNGMLILTPVKKEDSAFAEEILADLIKQGYSDEKLLAEFKKINRKIRPAVEKLVEEADEIAKNASTNYVDPTDDIFGAEEAETE</sequence>
<evidence type="ECO:0000313" key="4">
    <source>
        <dbReference type="Proteomes" id="UP000449710"/>
    </source>
</evidence>
<dbReference type="InterPro" id="IPR037914">
    <property type="entry name" value="SpoVT-AbrB_sf"/>
</dbReference>
<dbReference type="Proteomes" id="UP000449710">
    <property type="component" value="Unassembled WGS sequence"/>
</dbReference>
<accession>A0AA44BGR6</accession>
<evidence type="ECO:0000313" key="3">
    <source>
        <dbReference type="EMBL" id="NBG89516.1"/>
    </source>
</evidence>
<dbReference type="SUPFAM" id="SSF89447">
    <property type="entry name" value="AbrB/MazE/MraZ-like"/>
    <property type="match status" value="1"/>
</dbReference>
<evidence type="ECO:0000259" key="2">
    <source>
        <dbReference type="PROSITE" id="PS51740"/>
    </source>
</evidence>
<feature type="domain" description="SpoVT-AbrB" evidence="2">
    <location>
        <begin position="15"/>
        <end position="58"/>
    </location>
</feature>
<dbReference type="EMBL" id="SUMG01000028">
    <property type="protein sequence ID" value="NBG89516.1"/>
    <property type="molecule type" value="Genomic_DNA"/>
</dbReference>
<dbReference type="GO" id="GO:0003677">
    <property type="term" value="F:DNA binding"/>
    <property type="evidence" value="ECO:0007669"/>
    <property type="project" value="UniProtKB-UniRule"/>
</dbReference>
<protein>
    <submittedName>
        <fullName evidence="3">AbrB/MazE/SpoVT family DNA-binding domain-containing protein</fullName>
    </submittedName>
</protein>
<gene>
    <name evidence="3" type="ORF">ISALK_13555</name>
</gene>
<reference evidence="3 4" key="1">
    <citation type="submission" date="2019-04" db="EMBL/GenBank/DDBJ databases">
        <title>Isachenkonia alkalipeptolytica gen. nov. sp. nov. a new anaerobic, alkiliphilic organothrophic bacterium capable to reduce synthesized ferrihydrite isolated from a soda lake.</title>
        <authorList>
            <person name="Toshchakov S.V."/>
            <person name="Zavarzina D.G."/>
            <person name="Zhilina T.N."/>
            <person name="Kostrikina N.A."/>
            <person name="Kublanov I.V."/>
        </authorList>
    </citation>
    <scope>NUCLEOTIDE SEQUENCE [LARGE SCALE GENOMIC DNA]</scope>
    <source>
        <strain evidence="3 4">Z-1701</strain>
    </source>
</reference>
<dbReference type="AlphaFoldDB" id="A0AA44BGR6"/>
<keyword evidence="1 3" id="KW-0238">DNA-binding</keyword>
<proteinExistence type="predicted"/>
<dbReference type="RefSeq" id="WP_160723255.1">
    <property type="nucleotide sequence ID" value="NZ_SUMG01000028.1"/>
</dbReference>
<dbReference type="PROSITE" id="PS51740">
    <property type="entry name" value="SPOVT_ABRB"/>
    <property type="match status" value="1"/>
</dbReference>
<name>A0AA44BGR6_9CLOT</name>
<comment type="caution">
    <text evidence="3">The sequence shown here is derived from an EMBL/GenBank/DDBJ whole genome shotgun (WGS) entry which is preliminary data.</text>
</comment>
<keyword evidence="4" id="KW-1185">Reference proteome</keyword>
<dbReference type="InterPro" id="IPR007159">
    <property type="entry name" value="SpoVT-AbrB_dom"/>
</dbReference>